<dbReference type="PANTHER" id="PTHR15715">
    <property type="entry name" value="CENTROSOMAL PROTEIN OF 170 KDA"/>
    <property type="match status" value="1"/>
</dbReference>
<keyword evidence="2" id="KW-0472">Membrane</keyword>
<dbReference type="SUPFAM" id="SSF49879">
    <property type="entry name" value="SMAD/FHA domain"/>
    <property type="match status" value="1"/>
</dbReference>
<evidence type="ECO:0000313" key="4">
    <source>
        <dbReference type="EMBL" id="ORE18714.1"/>
    </source>
</evidence>
<keyword evidence="1" id="KW-0175">Coiled coil</keyword>
<evidence type="ECO:0000256" key="2">
    <source>
        <dbReference type="SAM" id="Phobius"/>
    </source>
</evidence>
<evidence type="ECO:0000259" key="3">
    <source>
        <dbReference type="PROSITE" id="PS50006"/>
    </source>
</evidence>
<keyword evidence="2" id="KW-1133">Transmembrane helix</keyword>
<dbReference type="OMA" id="NDHGAIM"/>
<dbReference type="Proteomes" id="UP000242381">
    <property type="component" value="Unassembled WGS sequence"/>
</dbReference>
<dbReference type="PROSITE" id="PS50006">
    <property type="entry name" value="FHA_DOMAIN"/>
    <property type="match status" value="1"/>
</dbReference>
<dbReference type="InterPro" id="IPR000253">
    <property type="entry name" value="FHA_dom"/>
</dbReference>
<dbReference type="InterPro" id="IPR051176">
    <property type="entry name" value="Cent_Immune-Sig_Mod"/>
</dbReference>
<organism evidence="4 5">
    <name type="scientific">Rhizopus microsporus</name>
    <dbReference type="NCBI Taxonomy" id="58291"/>
    <lineage>
        <taxon>Eukaryota</taxon>
        <taxon>Fungi</taxon>
        <taxon>Fungi incertae sedis</taxon>
        <taxon>Mucoromycota</taxon>
        <taxon>Mucoromycotina</taxon>
        <taxon>Mucoromycetes</taxon>
        <taxon>Mucorales</taxon>
        <taxon>Mucorineae</taxon>
        <taxon>Rhizopodaceae</taxon>
        <taxon>Rhizopus</taxon>
    </lineage>
</organism>
<protein>
    <submittedName>
        <fullName evidence="4">SMAD/FHA domain-containing protein</fullName>
    </submittedName>
</protein>
<feature type="transmembrane region" description="Helical" evidence="2">
    <location>
        <begin position="332"/>
        <end position="348"/>
    </location>
</feature>
<dbReference type="VEuPathDB" id="FungiDB:BCV72DRAFT_197380"/>
<evidence type="ECO:0000256" key="1">
    <source>
        <dbReference type="SAM" id="Coils"/>
    </source>
</evidence>
<dbReference type="SMART" id="SM00240">
    <property type="entry name" value="FHA"/>
    <property type="match status" value="1"/>
</dbReference>
<dbReference type="GO" id="GO:0005737">
    <property type="term" value="C:cytoplasm"/>
    <property type="evidence" value="ECO:0007669"/>
    <property type="project" value="TreeGrafter"/>
</dbReference>
<gene>
    <name evidence="4" type="ORF">BCV71DRAFT_179016</name>
</gene>
<dbReference type="AlphaFoldDB" id="A0A1X0S393"/>
<name>A0A1X0S393_RHIZD</name>
<reference evidence="4 5" key="1">
    <citation type="journal article" date="2016" name="Proc. Natl. Acad. Sci. U.S.A.">
        <title>Lipid metabolic changes in an early divergent fungus govern the establishment of a mutualistic symbiosis with endobacteria.</title>
        <authorList>
            <person name="Lastovetsky O.A."/>
            <person name="Gaspar M.L."/>
            <person name="Mondo S.J."/>
            <person name="LaButti K.M."/>
            <person name="Sandor L."/>
            <person name="Grigoriev I.V."/>
            <person name="Henry S.A."/>
            <person name="Pawlowska T.E."/>
        </authorList>
    </citation>
    <scope>NUCLEOTIDE SEQUENCE [LARGE SCALE GENOMIC DNA]</scope>
    <source>
        <strain evidence="4 5">ATCC 11559</strain>
    </source>
</reference>
<keyword evidence="2" id="KW-0812">Transmembrane</keyword>
<dbReference type="InterPro" id="IPR008984">
    <property type="entry name" value="SMAD_FHA_dom_sf"/>
</dbReference>
<dbReference type="PANTHER" id="PTHR15715:SF37">
    <property type="entry name" value="LD47843P"/>
    <property type="match status" value="1"/>
</dbReference>
<feature type="transmembrane region" description="Helical" evidence="2">
    <location>
        <begin position="354"/>
        <end position="372"/>
    </location>
</feature>
<evidence type="ECO:0000313" key="5">
    <source>
        <dbReference type="Proteomes" id="UP000242381"/>
    </source>
</evidence>
<dbReference type="EMBL" id="KV921324">
    <property type="protein sequence ID" value="ORE18714.1"/>
    <property type="molecule type" value="Genomic_DNA"/>
</dbReference>
<dbReference type="Pfam" id="PF00498">
    <property type="entry name" value="FHA"/>
    <property type="match status" value="1"/>
</dbReference>
<proteinExistence type="predicted"/>
<feature type="domain" description="FHA" evidence="3">
    <location>
        <begin position="54"/>
        <end position="110"/>
    </location>
</feature>
<feature type="coiled-coil region" evidence="1">
    <location>
        <begin position="204"/>
        <end position="316"/>
    </location>
</feature>
<sequence>MTDSSVTMPMSDDDSMTVKLVTKRRSSQVFTVILKPYNPHFQTRTLEIRDKTRIKIGRQTSSKTLPSPYNGYFDSKVLSRQHAEIFCDKQKVYIRDIKSSNGTFVNGYRLSGEGEESEPYEIRSNDKVEFGVDIDNMYHKVSCVVYIYPLPLSQVDDNILQEIEQPLYETKLSRKSSVDTISSQHSVQYPQEEKKAPNRLESVLLQLQNEIEKSKRVQDELKGVKETILDLDRTVQQDNKHVIKNLQHRLNEAEMTIKSFHEKWKCQQQSIQTAKGEIKRLEKQVSELNAVKLKLTNELEQEIKKSKLLEEQLNNNKIPWMQVTKRKKKNRAIVQYSLLFYCLLLLLFKTKNMQFMFALLVGVISTLVYILYH</sequence>
<accession>A0A1X0S393</accession>
<dbReference type="Gene3D" id="2.60.200.20">
    <property type="match status" value="1"/>
</dbReference>